<feature type="chain" id="PRO_5043122257" description="Beta-hexosaminidase" evidence="11">
    <location>
        <begin position="20"/>
        <end position="548"/>
    </location>
</feature>
<dbReference type="GO" id="GO:0005764">
    <property type="term" value="C:lysosome"/>
    <property type="evidence" value="ECO:0007669"/>
    <property type="project" value="TreeGrafter"/>
</dbReference>
<evidence type="ECO:0000256" key="9">
    <source>
        <dbReference type="PIRSR" id="PIRSR001093-1"/>
    </source>
</evidence>
<evidence type="ECO:0000313" key="14">
    <source>
        <dbReference type="EMBL" id="VDN93975.1"/>
    </source>
</evidence>
<feature type="active site" description="Proton donor" evidence="9">
    <location>
        <position position="331"/>
    </location>
</feature>
<reference evidence="14 15" key="2">
    <citation type="submission" date="2018-11" db="EMBL/GenBank/DDBJ databases">
        <authorList>
            <consortium name="Pathogen Informatics"/>
        </authorList>
    </citation>
    <scope>NUCLEOTIDE SEQUENCE [LARGE SCALE GENOMIC DNA]</scope>
</reference>
<gene>
    <name evidence="14" type="ORF">BPAG_LOCUS12789</name>
</gene>
<evidence type="ECO:0000313" key="15">
    <source>
        <dbReference type="Proteomes" id="UP000278627"/>
    </source>
</evidence>
<dbReference type="EMBL" id="UZAD01013321">
    <property type="protein sequence ID" value="VDN93975.1"/>
    <property type="molecule type" value="Genomic_DNA"/>
</dbReference>
<keyword evidence="3 11" id="KW-0732">Signal</keyword>
<evidence type="ECO:0000259" key="12">
    <source>
        <dbReference type="Pfam" id="PF00728"/>
    </source>
</evidence>
<keyword evidence="15" id="KW-1185">Reference proteome</keyword>
<proteinExistence type="inferred from homology"/>
<dbReference type="GO" id="GO:0004563">
    <property type="term" value="F:beta-N-acetylhexosaminidase activity"/>
    <property type="evidence" value="ECO:0007669"/>
    <property type="project" value="UniProtKB-EC"/>
</dbReference>
<evidence type="ECO:0000256" key="10">
    <source>
        <dbReference type="PIRSR" id="PIRSR001093-2"/>
    </source>
</evidence>
<feature type="disulfide bond" evidence="10">
    <location>
        <begin position="283"/>
        <end position="339"/>
    </location>
</feature>
<dbReference type="SUPFAM" id="SSF55545">
    <property type="entry name" value="beta-N-acetylhexosaminidase-like domain"/>
    <property type="match status" value="1"/>
</dbReference>
<evidence type="ECO:0000256" key="6">
    <source>
        <dbReference type="ARBA" id="ARBA00023295"/>
    </source>
</evidence>
<dbReference type="GO" id="GO:0006689">
    <property type="term" value="P:ganglioside catabolic process"/>
    <property type="evidence" value="ECO:0007669"/>
    <property type="project" value="TreeGrafter"/>
</dbReference>
<dbReference type="STRING" id="6280.A0A0N4TVF9"/>
<evidence type="ECO:0000256" key="4">
    <source>
        <dbReference type="ARBA" id="ARBA00022801"/>
    </source>
</evidence>
<feature type="disulfide bond" evidence="10">
    <location>
        <begin position="518"/>
        <end position="536"/>
    </location>
</feature>
<evidence type="ECO:0000256" key="3">
    <source>
        <dbReference type="ARBA" id="ARBA00022729"/>
    </source>
</evidence>
<dbReference type="PIRSF" id="PIRSF001093">
    <property type="entry name" value="B-hxosamndse_ab_euk"/>
    <property type="match status" value="1"/>
</dbReference>
<dbReference type="SUPFAM" id="SSF51445">
    <property type="entry name" value="(Trans)glycosidases"/>
    <property type="match status" value="1"/>
</dbReference>
<organism evidence="16">
    <name type="scientific">Brugia pahangi</name>
    <name type="common">Filarial nematode worm</name>
    <dbReference type="NCBI Taxonomy" id="6280"/>
    <lineage>
        <taxon>Eukaryota</taxon>
        <taxon>Metazoa</taxon>
        <taxon>Ecdysozoa</taxon>
        <taxon>Nematoda</taxon>
        <taxon>Chromadorea</taxon>
        <taxon>Rhabditida</taxon>
        <taxon>Spirurina</taxon>
        <taxon>Spiruromorpha</taxon>
        <taxon>Filarioidea</taxon>
        <taxon>Onchocercidae</taxon>
        <taxon>Brugia</taxon>
    </lineage>
</organism>
<accession>A0A0N4TVF9</accession>
<evidence type="ECO:0000256" key="7">
    <source>
        <dbReference type="ARBA" id="ARBA00053719"/>
    </source>
</evidence>
<dbReference type="InterPro" id="IPR029019">
    <property type="entry name" value="HEX_eukaryotic_N"/>
</dbReference>
<keyword evidence="4 8" id="KW-0378">Hydrolase</keyword>
<dbReference type="GO" id="GO:0005975">
    <property type="term" value="P:carbohydrate metabolic process"/>
    <property type="evidence" value="ECO:0007669"/>
    <property type="project" value="InterPro"/>
</dbReference>
<dbReference type="EC" id="3.2.1.52" evidence="8"/>
<dbReference type="InterPro" id="IPR017853">
    <property type="entry name" value="GH"/>
</dbReference>
<keyword evidence="5" id="KW-0325">Glycoprotein</keyword>
<protein>
    <recommendedName>
        <fullName evidence="8">Beta-hexosaminidase</fullName>
        <ecNumber evidence="8">3.2.1.52</ecNumber>
    </recommendedName>
</protein>
<evidence type="ECO:0000313" key="16">
    <source>
        <dbReference type="WBParaSite" id="BPAG_0001286101-mRNA-1"/>
    </source>
</evidence>
<dbReference type="PANTHER" id="PTHR22600:SF21">
    <property type="entry name" value="BETA-HEXOSAMINIDASE A"/>
    <property type="match status" value="1"/>
</dbReference>
<dbReference type="InterPro" id="IPR025705">
    <property type="entry name" value="Beta_hexosaminidase_sua/sub"/>
</dbReference>
<dbReference type="InterPro" id="IPR029018">
    <property type="entry name" value="Hex-like_dom2"/>
</dbReference>
<dbReference type="Pfam" id="PF14845">
    <property type="entry name" value="Glycohydro_20b2"/>
    <property type="match status" value="1"/>
</dbReference>
<feature type="domain" description="Glycoside hydrolase family 20 catalytic" evidence="12">
    <location>
        <begin position="175"/>
        <end position="500"/>
    </location>
</feature>
<dbReference type="Gene3D" id="3.30.379.10">
    <property type="entry name" value="Chitobiase/beta-hexosaminidase domain 2-like"/>
    <property type="match status" value="1"/>
</dbReference>
<dbReference type="AlphaFoldDB" id="A0A0N4TVF9"/>
<dbReference type="GO" id="GO:0016020">
    <property type="term" value="C:membrane"/>
    <property type="evidence" value="ECO:0007669"/>
    <property type="project" value="TreeGrafter"/>
</dbReference>
<evidence type="ECO:0000256" key="8">
    <source>
        <dbReference type="PIRNR" id="PIRNR001093"/>
    </source>
</evidence>
<feature type="signal peptide" evidence="11">
    <location>
        <begin position="1"/>
        <end position="19"/>
    </location>
</feature>
<dbReference type="FunFam" id="3.20.20.80:FF:000063">
    <property type="entry name" value="Beta-hexosaminidase"/>
    <property type="match status" value="1"/>
</dbReference>
<evidence type="ECO:0000259" key="13">
    <source>
        <dbReference type="Pfam" id="PF14845"/>
    </source>
</evidence>
<dbReference type="GO" id="GO:0030203">
    <property type="term" value="P:glycosaminoglycan metabolic process"/>
    <property type="evidence" value="ECO:0007669"/>
    <property type="project" value="TreeGrafter"/>
</dbReference>
<feature type="domain" description="Beta-hexosaminidase eukaryotic type N-terminal" evidence="13">
    <location>
        <begin position="33"/>
        <end position="156"/>
    </location>
</feature>
<keyword evidence="6 8" id="KW-0326">Glycosidase</keyword>
<comment type="similarity">
    <text evidence="2 8">Belongs to the glycosyl hydrolase 20 family.</text>
</comment>
<dbReference type="PRINTS" id="PR00738">
    <property type="entry name" value="GLHYDRLASE20"/>
</dbReference>
<dbReference type="WBParaSite" id="BPAG_0001286101-mRNA-1">
    <property type="protein sequence ID" value="BPAG_0001286101-mRNA-1"/>
    <property type="gene ID" value="BPAG_0001286101"/>
</dbReference>
<dbReference type="InterPro" id="IPR015883">
    <property type="entry name" value="Glyco_hydro_20_cat"/>
</dbReference>
<feature type="disulfide bond" evidence="10">
    <location>
        <begin position="63"/>
        <end position="114"/>
    </location>
</feature>
<evidence type="ECO:0000256" key="5">
    <source>
        <dbReference type="ARBA" id="ARBA00023180"/>
    </source>
</evidence>
<comment type="function">
    <text evidence="7">Responsible for the degradation of GM2 gangliosides, and a variety of other molecules containing terminal N-acetyl hexosamines. Degrades chitotriose.</text>
</comment>
<comment type="catalytic activity">
    <reaction evidence="1 8">
        <text>Hydrolysis of terminal non-reducing N-acetyl-D-hexosamine residues in N-acetyl-beta-D-hexosaminides.</text>
        <dbReference type="EC" id="3.2.1.52"/>
    </reaction>
</comment>
<keyword evidence="10" id="KW-1015">Disulfide bond</keyword>
<dbReference type="Pfam" id="PF00728">
    <property type="entry name" value="Glyco_hydro_20"/>
    <property type="match status" value="1"/>
</dbReference>
<reference evidence="16" key="1">
    <citation type="submission" date="2017-02" db="UniProtKB">
        <authorList>
            <consortium name="WormBaseParasite"/>
        </authorList>
    </citation>
    <scope>IDENTIFICATION</scope>
</reference>
<evidence type="ECO:0000256" key="1">
    <source>
        <dbReference type="ARBA" id="ARBA00001231"/>
    </source>
</evidence>
<dbReference type="Proteomes" id="UP000278627">
    <property type="component" value="Unassembled WGS sequence"/>
</dbReference>
<evidence type="ECO:0000256" key="2">
    <source>
        <dbReference type="ARBA" id="ARBA00006285"/>
    </source>
</evidence>
<sequence length="548" mass="63767">MWLFITAVLLGSILQQKFSESWPDPHLRSKGAIWPQPQYLIIGNESTTVNLDAFTFVSTVGQCEIIDKAIIRYHKRLFGEIRRNELKKIKRQNHNKIIDNQILSNLTITVEEGCTNRFPQFGMDESYKLIVTSNDAVLRANQVWGVLRGMESFAQLFFDRNTKIHKVDIRDYPRFFHRGVLLDTARHYLSVNAIKANIELMAQNKFNTFHWHIVDIESFPYQSEVIPELIKGAYTPNHIYTISQIKDIIDYGRLRGIRVLPEFDTPGHMKSWGIGVKDLLTKCYHSNGSLYQNFENLLDPTNSNTWDVLSALFQEVFAIFPENYVHLGGDEAEYWFTECWTLNPIIRQFMEIYDLKDGPSIQAWYFSKFVPLLHSLKFGKNKKFLVWQEVINGANLTINMTRNDNLIAHIWKNTRDIEYATKLGYYVILSACWYLDLITSTADWKLYYSCDPQDFNGTEAQKHLVIGGEAALWGEWVDESNVIPRLWPRASAVAERLWSSVETKSIEKAWPRLYEMQCRMASQGYPVQPTEGPGYCENEYKIQLPLYE</sequence>
<name>A0A0N4TVF9_BRUPA</name>
<dbReference type="PANTHER" id="PTHR22600">
    <property type="entry name" value="BETA-HEXOSAMINIDASE"/>
    <property type="match status" value="1"/>
</dbReference>
<evidence type="ECO:0000256" key="11">
    <source>
        <dbReference type="SAM" id="SignalP"/>
    </source>
</evidence>
<dbReference type="Gene3D" id="3.20.20.80">
    <property type="entry name" value="Glycosidases"/>
    <property type="match status" value="1"/>
</dbReference>